<feature type="domain" description="DUF1990" evidence="2">
    <location>
        <begin position="50"/>
        <end position="195"/>
    </location>
</feature>
<dbReference type="RefSeq" id="WP_104122081.1">
    <property type="nucleotide sequence ID" value="NZ_PRKW01000005.1"/>
</dbReference>
<protein>
    <submittedName>
        <fullName evidence="3">DUF1990 domain-containing protein</fullName>
    </submittedName>
</protein>
<proteinExistence type="predicted"/>
<comment type="caution">
    <text evidence="3">The sequence shown here is derived from an EMBL/GenBank/DDBJ whole genome shotgun (WGS) entry which is preliminary data.</text>
</comment>
<gene>
    <name evidence="3" type="ORF">C4K88_13220</name>
</gene>
<dbReference type="Pfam" id="PF09348">
    <property type="entry name" value="DUF1990"/>
    <property type="match status" value="1"/>
</dbReference>
<name>A0A2S5IVU2_9MICC</name>
<dbReference type="OrthoDB" id="120660at2"/>
<reference evidence="3 4" key="1">
    <citation type="journal article" date="2014" name="Int. J. Syst. Evol. Microbiol.">
        <title>Arthrobacter pityocampae sp. nov., isolated from Thaumetopoea pityocampa (Lep., Thaumetopoeidae).</title>
        <authorList>
            <person name="Ince I.A."/>
            <person name="Demirbag Z."/>
            <person name="Kati H."/>
        </authorList>
    </citation>
    <scope>NUCLEOTIDE SEQUENCE [LARGE SCALE GENOMIC DNA]</scope>
    <source>
        <strain evidence="3 4">Tp2</strain>
    </source>
</reference>
<sequence>MRSRTHGAIPLNRTGGNDPHEAALQRKTPAPLCWRRRANVTTAPASAVWPRGGTDFRRSEVTAAIGSGEECWRRAGADVLRWVVKTRSGFTVEDARPVQQGRQLEVRVRILGVTVVEPVEVVAVVDTPGRVGFSYRTRPGHPVDGEEAFIVHRDGDEVRLTIRSLTRPAAHQPWRALFPLILVAQRVVRSRYLRALRS</sequence>
<organism evidence="3 4">
    <name type="scientific">Arthrobacter pityocampae</name>
    <dbReference type="NCBI Taxonomy" id="547334"/>
    <lineage>
        <taxon>Bacteria</taxon>
        <taxon>Bacillati</taxon>
        <taxon>Actinomycetota</taxon>
        <taxon>Actinomycetes</taxon>
        <taxon>Micrococcales</taxon>
        <taxon>Micrococcaceae</taxon>
        <taxon>Arthrobacter</taxon>
    </lineage>
</organism>
<accession>A0A2S5IVU2</accession>
<dbReference type="AlphaFoldDB" id="A0A2S5IVU2"/>
<dbReference type="PANTHER" id="PTHR34202:SF1">
    <property type="entry name" value="UPF0548 PROTEIN"/>
    <property type="match status" value="1"/>
</dbReference>
<dbReference type="EMBL" id="PRKW01000005">
    <property type="protein sequence ID" value="PPB48679.1"/>
    <property type="molecule type" value="Genomic_DNA"/>
</dbReference>
<evidence type="ECO:0000256" key="1">
    <source>
        <dbReference type="SAM" id="MobiDB-lite"/>
    </source>
</evidence>
<dbReference type="PANTHER" id="PTHR34202">
    <property type="entry name" value="UPF0548 PROTEIN"/>
    <property type="match status" value="1"/>
</dbReference>
<evidence type="ECO:0000313" key="3">
    <source>
        <dbReference type="EMBL" id="PPB48679.1"/>
    </source>
</evidence>
<keyword evidence="4" id="KW-1185">Reference proteome</keyword>
<dbReference type="Proteomes" id="UP000239297">
    <property type="component" value="Unassembled WGS sequence"/>
</dbReference>
<evidence type="ECO:0000259" key="2">
    <source>
        <dbReference type="Pfam" id="PF09348"/>
    </source>
</evidence>
<dbReference type="InterPro" id="IPR018960">
    <property type="entry name" value="DUF1990"/>
</dbReference>
<evidence type="ECO:0000313" key="4">
    <source>
        <dbReference type="Proteomes" id="UP000239297"/>
    </source>
</evidence>
<feature type="region of interest" description="Disordered" evidence="1">
    <location>
        <begin position="1"/>
        <end position="24"/>
    </location>
</feature>